<dbReference type="InterPro" id="IPR048278">
    <property type="entry name" value="PFN"/>
</dbReference>
<dbReference type="Proteomes" id="UP000324897">
    <property type="component" value="Chromosome 7"/>
</dbReference>
<feature type="compositionally biased region" description="Basic and acidic residues" evidence="1">
    <location>
        <begin position="1"/>
        <end position="14"/>
    </location>
</feature>
<dbReference type="AlphaFoldDB" id="A0A5J9U4T0"/>
<dbReference type="EMBL" id="RWGY01000029">
    <property type="protein sequence ID" value="TVU18564.1"/>
    <property type="molecule type" value="Genomic_DNA"/>
</dbReference>
<organism evidence="2 3">
    <name type="scientific">Eragrostis curvula</name>
    <name type="common">weeping love grass</name>
    <dbReference type="NCBI Taxonomy" id="38414"/>
    <lineage>
        <taxon>Eukaryota</taxon>
        <taxon>Viridiplantae</taxon>
        <taxon>Streptophyta</taxon>
        <taxon>Embryophyta</taxon>
        <taxon>Tracheophyta</taxon>
        <taxon>Spermatophyta</taxon>
        <taxon>Magnoliopsida</taxon>
        <taxon>Liliopsida</taxon>
        <taxon>Poales</taxon>
        <taxon>Poaceae</taxon>
        <taxon>PACMAD clade</taxon>
        <taxon>Chloridoideae</taxon>
        <taxon>Eragrostideae</taxon>
        <taxon>Eragrostidinae</taxon>
        <taxon>Eragrostis</taxon>
    </lineage>
</organism>
<sequence>QQDLKQYKQADPRHRQNKTAQDVTQAKPKRTKIHHFPHHANAPRRRRLRLLFPTAGAAAVATTAPHGRGLVVGTPGMGEVGCEARWPLWSPFLPLLFFEPSFSSPILTDRRALAGKPVRAALLLNYDPSGPSRLLPVIAEQEGTELKAIDMQPFLDFVKRGNLQMEFFPMGLNQYLVTSIHEHWFCARCVNNTKPGGEGVIVMQLGSYLLVSLYDGSVGSASQAMVAVDQFSWNFNRRTH</sequence>
<dbReference type="InterPro" id="IPR036140">
    <property type="entry name" value="PFN_sf"/>
</dbReference>
<dbReference type="SUPFAM" id="SSF55770">
    <property type="entry name" value="Profilin (actin-binding protein)"/>
    <property type="match status" value="1"/>
</dbReference>
<accession>A0A5J9U4T0</accession>
<gene>
    <name evidence="2" type="ORF">EJB05_34670</name>
</gene>
<dbReference type="PANTHER" id="PTHR36780:SF1">
    <property type="entry name" value="PROFILIN"/>
    <property type="match status" value="1"/>
</dbReference>
<evidence type="ECO:0000256" key="1">
    <source>
        <dbReference type="SAM" id="MobiDB-lite"/>
    </source>
</evidence>
<dbReference type="OrthoDB" id="1880154at2759"/>
<dbReference type="GO" id="GO:0032956">
    <property type="term" value="P:regulation of actin cytoskeleton organization"/>
    <property type="evidence" value="ECO:0007669"/>
    <property type="project" value="UniProtKB-ARBA"/>
</dbReference>
<feature type="non-terminal residue" evidence="2">
    <location>
        <position position="1"/>
    </location>
</feature>
<protein>
    <recommendedName>
        <fullName evidence="4">Profilin</fullName>
    </recommendedName>
</protein>
<evidence type="ECO:0008006" key="4">
    <source>
        <dbReference type="Google" id="ProtNLM"/>
    </source>
</evidence>
<evidence type="ECO:0000313" key="2">
    <source>
        <dbReference type="EMBL" id="TVU18564.1"/>
    </source>
</evidence>
<keyword evidence="3" id="KW-1185">Reference proteome</keyword>
<dbReference type="PANTHER" id="PTHR36780">
    <property type="entry name" value="OS05G0241400 PROTEIN"/>
    <property type="match status" value="1"/>
</dbReference>
<dbReference type="GO" id="GO:0003779">
    <property type="term" value="F:actin binding"/>
    <property type="evidence" value="ECO:0007669"/>
    <property type="project" value="InterPro"/>
</dbReference>
<comment type="caution">
    <text evidence="2">The sequence shown here is derived from an EMBL/GenBank/DDBJ whole genome shotgun (WGS) entry which is preliminary data.</text>
</comment>
<name>A0A5J9U4T0_9POAL</name>
<dbReference type="Gramene" id="TVU18564">
    <property type="protein sequence ID" value="TVU18564"/>
    <property type="gene ID" value="EJB05_34670"/>
</dbReference>
<dbReference type="Gene3D" id="3.30.450.30">
    <property type="entry name" value="Dynein light chain 2a, cytoplasmic"/>
    <property type="match status" value="1"/>
</dbReference>
<feature type="region of interest" description="Disordered" evidence="1">
    <location>
        <begin position="1"/>
        <end position="29"/>
    </location>
</feature>
<evidence type="ECO:0000313" key="3">
    <source>
        <dbReference type="Proteomes" id="UP000324897"/>
    </source>
</evidence>
<proteinExistence type="predicted"/>
<dbReference type="Pfam" id="PF00235">
    <property type="entry name" value="Profilin"/>
    <property type="match status" value="1"/>
</dbReference>
<reference evidence="2 3" key="1">
    <citation type="journal article" date="2019" name="Sci. Rep.">
        <title>A high-quality genome of Eragrostis curvula grass provides insights into Poaceae evolution and supports new strategies to enhance forage quality.</title>
        <authorList>
            <person name="Carballo J."/>
            <person name="Santos B.A.C.M."/>
            <person name="Zappacosta D."/>
            <person name="Garbus I."/>
            <person name="Selva J.P."/>
            <person name="Gallo C.A."/>
            <person name="Diaz A."/>
            <person name="Albertini E."/>
            <person name="Caccamo M."/>
            <person name="Echenique V."/>
        </authorList>
    </citation>
    <scope>NUCLEOTIDE SEQUENCE [LARGE SCALE GENOMIC DNA]</scope>
    <source>
        <strain evidence="3">cv. Victoria</strain>
        <tissue evidence="2">Leaf</tissue>
    </source>
</reference>